<dbReference type="EMBL" id="JRLY01000003">
    <property type="protein sequence ID" value="KGO93916.1"/>
    <property type="molecule type" value="Genomic_DNA"/>
</dbReference>
<keyword evidence="1" id="KW-1133">Transmembrane helix</keyword>
<accession>A0A0A2MQQ5</accession>
<keyword evidence="3" id="KW-1185">Reference proteome</keyword>
<keyword evidence="1" id="KW-0472">Membrane</keyword>
<evidence type="ECO:0000313" key="3">
    <source>
        <dbReference type="Proteomes" id="UP000030111"/>
    </source>
</evidence>
<dbReference type="OrthoDB" id="1350302at2"/>
<keyword evidence="1" id="KW-0812">Transmembrane</keyword>
<proteinExistence type="predicted"/>
<feature type="transmembrane region" description="Helical" evidence="1">
    <location>
        <begin position="187"/>
        <end position="211"/>
    </location>
</feature>
<dbReference type="Proteomes" id="UP000030111">
    <property type="component" value="Unassembled WGS sequence"/>
</dbReference>
<comment type="caution">
    <text evidence="2">The sequence shown here is derived from an EMBL/GenBank/DDBJ whole genome shotgun (WGS) entry which is preliminary data.</text>
</comment>
<dbReference type="STRING" id="1121898.GCA_000422725_00461"/>
<feature type="transmembrane region" description="Helical" evidence="1">
    <location>
        <begin position="149"/>
        <end position="175"/>
    </location>
</feature>
<feature type="transmembrane region" description="Helical" evidence="1">
    <location>
        <begin position="6"/>
        <end position="26"/>
    </location>
</feature>
<reference evidence="2 3" key="1">
    <citation type="submission" date="2013-09" db="EMBL/GenBank/DDBJ databases">
        <authorList>
            <person name="Zeng Z."/>
            <person name="Chen C."/>
        </authorList>
    </citation>
    <scope>NUCLEOTIDE SEQUENCE [LARGE SCALE GENOMIC DNA]</scope>
    <source>
        <strain evidence="2 3">WB 4.1-42</strain>
    </source>
</reference>
<evidence type="ECO:0000313" key="2">
    <source>
        <dbReference type="EMBL" id="KGO93916.1"/>
    </source>
</evidence>
<evidence type="ECO:0000256" key="1">
    <source>
        <dbReference type="SAM" id="Phobius"/>
    </source>
</evidence>
<sequence>MMPPLLLTSTGYIVIGVIITSLYFSYRISKRLKDSGCLSIGFTFTLFISVLSIFFSALFITANSSFIYFTGDNYSAKIVGYESYRDRYTGSDNRTRYTTMYIPVLEFKDKNGSIKKVNSSTHTGGVPEVGSTIKIIYSATNNDLVENNIITLMLVIAGLLFSVVFGFLSVALMAYAFGKSMSGFKELFAKSLLSSLPVCLGLFFILLAYSIYQHFVGVTNMPLWALVIVMAGMVGILLALYSLYFKKSPA</sequence>
<dbReference type="eggNOG" id="ENOG5032WDY">
    <property type="taxonomic scope" value="Bacteria"/>
</dbReference>
<feature type="transmembrane region" description="Helical" evidence="1">
    <location>
        <begin position="38"/>
        <end position="60"/>
    </location>
</feature>
<gene>
    <name evidence="2" type="ORF">Q766_05905</name>
</gene>
<dbReference type="RefSeq" id="WP_026991915.1">
    <property type="nucleotide sequence ID" value="NZ_JRLY01000003.1"/>
</dbReference>
<dbReference type="AlphaFoldDB" id="A0A0A2MQQ5"/>
<name>A0A0A2MQQ5_9FLAO</name>
<protein>
    <recommendedName>
        <fullName evidence="4">DUF3592 domain-containing protein</fullName>
    </recommendedName>
</protein>
<organism evidence="2 3">
    <name type="scientific">Flavobacterium subsaxonicum WB 4.1-42 = DSM 21790</name>
    <dbReference type="NCBI Taxonomy" id="1121898"/>
    <lineage>
        <taxon>Bacteria</taxon>
        <taxon>Pseudomonadati</taxon>
        <taxon>Bacteroidota</taxon>
        <taxon>Flavobacteriia</taxon>
        <taxon>Flavobacteriales</taxon>
        <taxon>Flavobacteriaceae</taxon>
        <taxon>Flavobacterium</taxon>
    </lineage>
</organism>
<evidence type="ECO:0008006" key="4">
    <source>
        <dbReference type="Google" id="ProtNLM"/>
    </source>
</evidence>
<feature type="transmembrane region" description="Helical" evidence="1">
    <location>
        <begin position="223"/>
        <end position="244"/>
    </location>
</feature>